<proteinExistence type="predicted"/>
<evidence type="ECO:0000259" key="1">
    <source>
        <dbReference type="PROSITE" id="PS50943"/>
    </source>
</evidence>
<dbReference type="GO" id="GO:0003677">
    <property type="term" value="F:DNA binding"/>
    <property type="evidence" value="ECO:0007669"/>
    <property type="project" value="InterPro"/>
</dbReference>
<dbReference type="SMART" id="SM00530">
    <property type="entry name" value="HTH_XRE"/>
    <property type="match status" value="1"/>
</dbReference>
<dbReference type="SUPFAM" id="SSF47413">
    <property type="entry name" value="lambda repressor-like DNA-binding domains"/>
    <property type="match status" value="1"/>
</dbReference>
<dbReference type="AlphaFoldDB" id="A0A916VCA3"/>
<evidence type="ECO:0000313" key="3">
    <source>
        <dbReference type="Proteomes" id="UP000613208"/>
    </source>
</evidence>
<reference evidence="2" key="1">
    <citation type="submission" date="2020-06" db="EMBL/GenBank/DDBJ databases">
        <title>Characterization of fructooligosaccharide metabolism and fructooligosaccharide-degrading enzymes in human commensal butyrate producers.</title>
        <authorList>
            <person name="Tanno H."/>
            <person name="Fujii T."/>
            <person name="Hirano K."/>
            <person name="Maeno S."/>
            <person name="Tonozuka T."/>
            <person name="Sakamoto M."/>
            <person name="Ohkuma M."/>
            <person name="Tochio T."/>
            <person name="Endo A."/>
        </authorList>
    </citation>
    <scope>NUCLEOTIDE SEQUENCE</scope>
    <source>
        <strain evidence="2">JCM 17466</strain>
    </source>
</reference>
<accession>A0A916VCA3</accession>
<dbReference type="EMBL" id="BLYI01000023">
    <property type="protein sequence ID" value="GFO84460.1"/>
    <property type="molecule type" value="Genomic_DNA"/>
</dbReference>
<name>A0A916VCA3_9FIRM</name>
<dbReference type="Pfam" id="PF12844">
    <property type="entry name" value="HTH_19"/>
    <property type="match status" value="1"/>
</dbReference>
<dbReference type="InterPro" id="IPR001387">
    <property type="entry name" value="Cro/C1-type_HTH"/>
</dbReference>
<dbReference type="InterPro" id="IPR010982">
    <property type="entry name" value="Lambda_DNA-bd_dom_sf"/>
</dbReference>
<feature type="domain" description="HTH cro/C1-type" evidence="1">
    <location>
        <begin position="10"/>
        <end position="64"/>
    </location>
</feature>
<keyword evidence="3" id="KW-1185">Reference proteome</keyword>
<dbReference type="Gene3D" id="1.10.260.40">
    <property type="entry name" value="lambda repressor-like DNA-binding domains"/>
    <property type="match status" value="1"/>
</dbReference>
<organism evidence="2 3">
    <name type="scientific">Anaerostipes butyraticus</name>
    <dbReference type="NCBI Taxonomy" id="645466"/>
    <lineage>
        <taxon>Bacteria</taxon>
        <taxon>Bacillati</taxon>
        <taxon>Bacillota</taxon>
        <taxon>Clostridia</taxon>
        <taxon>Lachnospirales</taxon>
        <taxon>Lachnospiraceae</taxon>
        <taxon>Anaerostipes</taxon>
    </lineage>
</organism>
<dbReference type="Proteomes" id="UP000613208">
    <property type="component" value="Unassembled WGS sequence"/>
</dbReference>
<gene>
    <name evidence="2" type="ORF">ANBU17_08070</name>
</gene>
<evidence type="ECO:0000313" key="2">
    <source>
        <dbReference type="EMBL" id="GFO84460.1"/>
    </source>
</evidence>
<dbReference type="PROSITE" id="PS50943">
    <property type="entry name" value="HTH_CROC1"/>
    <property type="match status" value="1"/>
</dbReference>
<protein>
    <recommendedName>
        <fullName evidence="1">HTH cro/C1-type domain-containing protein</fullName>
    </recommendedName>
</protein>
<dbReference type="CDD" id="cd00093">
    <property type="entry name" value="HTH_XRE"/>
    <property type="match status" value="1"/>
</dbReference>
<sequence length="105" mass="12163">MEKKFIGDRITELRIKKNVSEYQMSLDLGKNKSYIQSISSGRSLPTMENFLEICEYLEVTPCQFFDTALHNLPLYEKAADLLKQLDDEDMIAVISILHRLAARHK</sequence>
<comment type="caution">
    <text evidence="2">The sequence shown here is derived from an EMBL/GenBank/DDBJ whole genome shotgun (WGS) entry which is preliminary data.</text>
</comment>
<dbReference type="RefSeq" id="WP_015573094.1">
    <property type="nucleotide sequence ID" value="NZ_BLYI01000023.1"/>
</dbReference>